<evidence type="ECO:0000313" key="15">
    <source>
        <dbReference type="Ensembl" id="ENSCPRP00005023014.1"/>
    </source>
</evidence>
<evidence type="ECO:0000256" key="1">
    <source>
        <dbReference type="ARBA" id="ARBA00004651"/>
    </source>
</evidence>
<evidence type="ECO:0000256" key="4">
    <source>
        <dbReference type="ARBA" id="ARBA00022692"/>
    </source>
</evidence>
<dbReference type="PROSITE" id="PS50262">
    <property type="entry name" value="G_PROTEIN_RECEP_F1_2"/>
    <property type="match status" value="1"/>
</dbReference>
<keyword evidence="6 12" id="KW-0297">G-protein coupled receptor</keyword>
<dbReference type="InterPro" id="IPR005388">
    <property type="entry name" value="G2A_lysphc_rcpt"/>
</dbReference>
<feature type="transmembrane region" description="Helical" evidence="13">
    <location>
        <begin position="20"/>
        <end position="42"/>
    </location>
</feature>
<evidence type="ECO:0000256" key="11">
    <source>
        <dbReference type="ARBA" id="ARBA00023224"/>
    </source>
</evidence>
<feature type="transmembrane region" description="Helical" evidence="13">
    <location>
        <begin position="96"/>
        <end position="114"/>
    </location>
</feature>
<dbReference type="OMA" id="SLCELMY"/>
<evidence type="ECO:0000256" key="8">
    <source>
        <dbReference type="ARBA" id="ARBA00023157"/>
    </source>
</evidence>
<comment type="similarity">
    <text evidence="2 12">Belongs to the G-protein coupled receptor 1 family.</text>
</comment>
<dbReference type="PROSITE" id="PS00237">
    <property type="entry name" value="G_PROTEIN_RECEP_F1_1"/>
    <property type="match status" value="1"/>
</dbReference>
<comment type="subcellular location">
    <subcellularLocation>
        <location evidence="1">Cell membrane</location>
        <topology evidence="1">Multi-pass membrane protein</topology>
    </subcellularLocation>
</comment>
<dbReference type="InterPro" id="IPR017452">
    <property type="entry name" value="GPCR_Rhodpsn_7TM"/>
</dbReference>
<keyword evidence="4 12" id="KW-0812">Transmembrane</keyword>
<evidence type="ECO:0000313" key="16">
    <source>
        <dbReference type="Proteomes" id="UP000594220"/>
    </source>
</evidence>
<evidence type="ECO:0000256" key="7">
    <source>
        <dbReference type="ARBA" id="ARBA00023136"/>
    </source>
</evidence>
<feature type="transmembrane region" description="Helical" evidence="13">
    <location>
        <begin position="54"/>
        <end position="76"/>
    </location>
</feature>
<feature type="transmembrane region" description="Helical" evidence="13">
    <location>
        <begin position="177"/>
        <end position="202"/>
    </location>
</feature>
<sequence>MMNATNCSCQHMPVQRSEILLVAVYSIVFAIGLPANCLTAYLTWLQIKRHNVLAIYLFSLSLCELMYLSTLPLWIIYVRNEHQWTMGSETCIITGYIFFCNIYISILILCCISIDRYMAVVYALESRGTRDQRTAVFITVVLFAVVAVIHCPVFFLDDGKQTLDQKTCFETLPLKPVLAYFGIARFLCGFVIPFAILSFTNYKIFQNTNISSGLNGHQKTKVKYLAIVIIIIFLMCFAPYHVVLLIRSVRYILSPGDSCCFEQEIYTTFVVFLCFSTANSVADPVIYVLASNNIRKEFYSVLRRWQRNVSMTLTLRTDSAKSRDSQDAALATENRTLK</sequence>
<feature type="transmembrane region" description="Helical" evidence="13">
    <location>
        <begin position="222"/>
        <end position="246"/>
    </location>
</feature>
<dbReference type="Pfam" id="PF00001">
    <property type="entry name" value="7tm_1"/>
    <property type="match status" value="1"/>
</dbReference>
<keyword evidence="8" id="KW-1015">Disulfide bond</keyword>
<dbReference type="GO" id="GO:0004930">
    <property type="term" value="F:G protein-coupled receptor activity"/>
    <property type="evidence" value="ECO:0007669"/>
    <property type="project" value="UniProtKB-KW"/>
</dbReference>
<evidence type="ECO:0000256" key="2">
    <source>
        <dbReference type="ARBA" id="ARBA00010663"/>
    </source>
</evidence>
<dbReference type="PRINTS" id="PR00237">
    <property type="entry name" value="GPCRRHODOPSN"/>
</dbReference>
<keyword evidence="3" id="KW-1003">Cell membrane</keyword>
<dbReference type="PANTHER" id="PTHR24234">
    <property type="entry name" value="LYSOPHOSPHATIDIC ACID RECEPTOR 5/SPHINGOSYLPHOSPHORYLCHOLINE RECEPTOR"/>
    <property type="match status" value="1"/>
</dbReference>
<feature type="transmembrane region" description="Helical" evidence="13">
    <location>
        <begin position="135"/>
        <end position="157"/>
    </location>
</feature>
<dbReference type="AlphaFoldDB" id="A0A7M4FCH0"/>
<dbReference type="InterPro" id="IPR000276">
    <property type="entry name" value="GPCR_Rhodpsn"/>
</dbReference>
<keyword evidence="10" id="KW-0325">Glycoprotein</keyword>
<evidence type="ECO:0000256" key="10">
    <source>
        <dbReference type="ARBA" id="ARBA00023180"/>
    </source>
</evidence>
<dbReference type="RefSeq" id="XP_019406360.1">
    <property type="nucleotide sequence ID" value="XM_019550815.1"/>
</dbReference>
<dbReference type="Proteomes" id="UP000594220">
    <property type="component" value="Unplaced"/>
</dbReference>
<dbReference type="GO" id="GO:0005886">
    <property type="term" value="C:plasma membrane"/>
    <property type="evidence" value="ECO:0007669"/>
    <property type="project" value="UniProtKB-SubCell"/>
</dbReference>
<dbReference type="GeneTree" id="ENSGT00950000183136"/>
<proteinExistence type="inferred from homology"/>
<keyword evidence="5 13" id="KW-1133">Transmembrane helix</keyword>
<name>A0A7M4FCH0_CROPO</name>
<organism evidence="15 16">
    <name type="scientific">Crocodylus porosus</name>
    <name type="common">Saltwater crocodile</name>
    <name type="synonym">Estuarine crocodile</name>
    <dbReference type="NCBI Taxonomy" id="8502"/>
    <lineage>
        <taxon>Eukaryota</taxon>
        <taxon>Metazoa</taxon>
        <taxon>Chordata</taxon>
        <taxon>Craniata</taxon>
        <taxon>Vertebrata</taxon>
        <taxon>Euteleostomi</taxon>
        <taxon>Archelosauria</taxon>
        <taxon>Archosauria</taxon>
        <taxon>Crocodylia</taxon>
        <taxon>Longirostres</taxon>
        <taxon>Crocodylidae</taxon>
        <taxon>Crocodylus</taxon>
    </lineage>
</organism>
<reference evidence="15" key="1">
    <citation type="submission" date="2025-08" db="UniProtKB">
        <authorList>
            <consortium name="Ensembl"/>
        </authorList>
    </citation>
    <scope>IDENTIFICATION</scope>
</reference>
<dbReference type="PRINTS" id="PR01563">
    <property type="entry name" value="G2ARECEPTOR"/>
</dbReference>
<keyword evidence="7 13" id="KW-0472">Membrane</keyword>
<dbReference type="SUPFAM" id="SSF81321">
    <property type="entry name" value="Family A G protein-coupled receptor-like"/>
    <property type="match status" value="1"/>
</dbReference>
<evidence type="ECO:0000256" key="3">
    <source>
        <dbReference type="ARBA" id="ARBA00022475"/>
    </source>
</evidence>
<gene>
    <name evidence="15" type="primary">GPR132</name>
</gene>
<dbReference type="GO" id="GO:0010972">
    <property type="term" value="P:negative regulation of G2/M transition of mitotic cell cycle"/>
    <property type="evidence" value="ECO:0007669"/>
    <property type="project" value="TreeGrafter"/>
</dbReference>
<keyword evidence="11 12" id="KW-0807">Transducer</keyword>
<evidence type="ECO:0000256" key="9">
    <source>
        <dbReference type="ARBA" id="ARBA00023170"/>
    </source>
</evidence>
<evidence type="ECO:0000256" key="12">
    <source>
        <dbReference type="RuleBase" id="RU000688"/>
    </source>
</evidence>
<feature type="transmembrane region" description="Helical" evidence="13">
    <location>
        <begin position="266"/>
        <end position="290"/>
    </location>
</feature>
<dbReference type="KEGG" id="cpoo:109320637"/>
<dbReference type="PANTHER" id="PTHR24234:SF7">
    <property type="entry name" value="G-PROTEIN COUPLED RECEPTOR 132-RELATED"/>
    <property type="match status" value="1"/>
</dbReference>
<evidence type="ECO:0000259" key="14">
    <source>
        <dbReference type="PROSITE" id="PS50262"/>
    </source>
</evidence>
<dbReference type="GO" id="GO:0000082">
    <property type="term" value="P:G1/S transition of mitotic cell cycle"/>
    <property type="evidence" value="ECO:0007669"/>
    <property type="project" value="TreeGrafter"/>
</dbReference>
<feature type="domain" description="G-protein coupled receptors family 1 profile" evidence="14">
    <location>
        <begin position="35"/>
        <end position="287"/>
    </location>
</feature>
<evidence type="ECO:0000256" key="6">
    <source>
        <dbReference type="ARBA" id="ARBA00023040"/>
    </source>
</evidence>
<dbReference type="GeneID" id="109320637"/>
<dbReference type="Gene3D" id="1.20.1070.10">
    <property type="entry name" value="Rhodopsin 7-helix transmembrane proteins"/>
    <property type="match status" value="1"/>
</dbReference>
<dbReference type="CTD" id="29933"/>
<dbReference type="Ensembl" id="ENSCPRT00005026875.1">
    <property type="protein sequence ID" value="ENSCPRP00005023014.1"/>
    <property type="gene ID" value="ENSCPRG00005016010.1"/>
</dbReference>
<dbReference type="FunFam" id="1.20.1070.10:FF:000065">
    <property type="entry name" value="G-protein coupled receptor 4"/>
    <property type="match status" value="1"/>
</dbReference>
<keyword evidence="16" id="KW-1185">Reference proteome</keyword>
<evidence type="ECO:0000256" key="13">
    <source>
        <dbReference type="SAM" id="Phobius"/>
    </source>
</evidence>
<keyword evidence="9 12" id="KW-0675">Receptor</keyword>
<reference evidence="15" key="2">
    <citation type="submission" date="2025-09" db="UniProtKB">
        <authorList>
            <consortium name="Ensembl"/>
        </authorList>
    </citation>
    <scope>IDENTIFICATION</scope>
</reference>
<evidence type="ECO:0000256" key="5">
    <source>
        <dbReference type="ARBA" id="ARBA00022989"/>
    </source>
</evidence>
<dbReference type="RefSeq" id="XP_019406359.1">
    <property type="nucleotide sequence ID" value="XM_019550814.1"/>
</dbReference>
<accession>A0A7M4FCH0</accession>
<protein>
    <submittedName>
        <fullName evidence="15">G protein-coupled receptor 132</fullName>
    </submittedName>
</protein>
<dbReference type="OrthoDB" id="8953154at2759"/>